<organism evidence="2 3">
    <name type="scientific">Teladorsagia circumcincta</name>
    <name type="common">Brown stomach worm</name>
    <name type="synonym">Ostertagia circumcincta</name>
    <dbReference type="NCBI Taxonomy" id="45464"/>
    <lineage>
        <taxon>Eukaryota</taxon>
        <taxon>Metazoa</taxon>
        <taxon>Ecdysozoa</taxon>
        <taxon>Nematoda</taxon>
        <taxon>Chromadorea</taxon>
        <taxon>Rhabditida</taxon>
        <taxon>Rhabditina</taxon>
        <taxon>Rhabditomorpha</taxon>
        <taxon>Strongyloidea</taxon>
        <taxon>Trichostrongylidae</taxon>
        <taxon>Teladorsagia</taxon>
    </lineage>
</organism>
<dbReference type="OrthoDB" id="5873841at2759"/>
<dbReference type="AlphaFoldDB" id="A0A2G9V3U2"/>
<protein>
    <submittedName>
        <fullName evidence="2">Uncharacterized protein</fullName>
    </submittedName>
</protein>
<proteinExistence type="predicted"/>
<dbReference type="Proteomes" id="UP000230423">
    <property type="component" value="Unassembled WGS sequence"/>
</dbReference>
<dbReference type="EMBL" id="KZ345009">
    <property type="protein sequence ID" value="PIO77174.1"/>
    <property type="molecule type" value="Genomic_DNA"/>
</dbReference>
<feature type="region of interest" description="Disordered" evidence="1">
    <location>
        <begin position="46"/>
        <end position="130"/>
    </location>
</feature>
<gene>
    <name evidence="2" type="ORF">TELCIR_00757</name>
</gene>
<evidence type="ECO:0000256" key="1">
    <source>
        <dbReference type="SAM" id="MobiDB-lite"/>
    </source>
</evidence>
<feature type="compositionally biased region" description="Low complexity" evidence="1">
    <location>
        <begin position="68"/>
        <end position="80"/>
    </location>
</feature>
<evidence type="ECO:0000313" key="2">
    <source>
        <dbReference type="EMBL" id="PIO77174.1"/>
    </source>
</evidence>
<keyword evidence="3" id="KW-1185">Reference proteome</keyword>
<name>A0A2G9V3U2_TELCI</name>
<feature type="compositionally biased region" description="Polar residues" evidence="1">
    <location>
        <begin position="55"/>
        <end position="67"/>
    </location>
</feature>
<reference evidence="2 3" key="1">
    <citation type="submission" date="2015-09" db="EMBL/GenBank/DDBJ databases">
        <title>Draft genome of the parasitic nematode Teladorsagia circumcincta isolate WARC Sus (inbred).</title>
        <authorList>
            <person name="Mitreva M."/>
        </authorList>
    </citation>
    <scope>NUCLEOTIDE SEQUENCE [LARGE SCALE GENOMIC DNA]</scope>
    <source>
        <strain evidence="2 3">S</strain>
    </source>
</reference>
<sequence length="130" mass="13770">MSLRTLVFDTAQNSLVKIGTEVEQFVGLTDETQKSTDDDLATCITASLSGKVKTQGGSSEYSSAEKMQSQTSTEKTTKSSVPVRSPMKTTSAKSGSAEKNGKSGSWEKTGKSGSGEKTTSPTKKHIQQLL</sequence>
<evidence type="ECO:0000313" key="3">
    <source>
        <dbReference type="Proteomes" id="UP000230423"/>
    </source>
</evidence>
<accession>A0A2G9V3U2</accession>